<evidence type="ECO:0000313" key="1">
    <source>
        <dbReference type="EMBL" id="CAB3375024.1"/>
    </source>
</evidence>
<accession>A0A8S1D0L9</accession>
<dbReference type="AlphaFoldDB" id="A0A8S1D0L9"/>
<dbReference type="EMBL" id="CADEPI010000107">
    <property type="protein sequence ID" value="CAB3375024.1"/>
    <property type="molecule type" value="Genomic_DNA"/>
</dbReference>
<gene>
    <name evidence="1" type="ORF">CLODIP_2_CD13066</name>
</gene>
<evidence type="ECO:0000313" key="2">
    <source>
        <dbReference type="Proteomes" id="UP000494165"/>
    </source>
</evidence>
<proteinExistence type="predicted"/>
<organism evidence="1 2">
    <name type="scientific">Cloeon dipterum</name>
    <dbReference type="NCBI Taxonomy" id="197152"/>
    <lineage>
        <taxon>Eukaryota</taxon>
        <taxon>Metazoa</taxon>
        <taxon>Ecdysozoa</taxon>
        <taxon>Arthropoda</taxon>
        <taxon>Hexapoda</taxon>
        <taxon>Insecta</taxon>
        <taxon>Pterygota</taxon>
        <taxon>Palaeoptera</taxon>
        <taxon>Ephemeroptera</taxon>
        <taxon>Pisciforma</taxon>
        <taxon>Baetidae</taxon>
        <taxon>Cloeon</taxon>
    </lineage>
</organism>
<protein>
    <submittedName>
        <fullName evidence="1">Uncharacterized protein</fullName>
    </submittedName>
</protein>
<name>A0A8S1D0L9_9INSE</name>
<keyword evidence="2" id="KW-1185">Reference proteome</keyword>
<sequence length="139" mass="16386">MELKELEWRLPDESYFRNAEEPIILPNILSAPKLEKVVLEVSRFNEAELLRLNSLIQEKKILSQLHTFHFYLKMDNDNEGMECLTNTLKSACAFLPKLSELRVGRKHKFIHPLLTCPIQKDDNIFDNCIRRLLSLFEDE</sequence>
<dbReference type="Proteomes" id="UP000494165">
    <property type="component" value="Unassembled WGS sequence"/>
</dbReference>
<reference evidence="1 2" key="1">
    <citation type="submission" date="2020-04" db="EMBL/GenBank/DDBJ databases">
        <authorList>
            <person name="Alioto T."/>
            <person name="Alioto T."/>
            <person name="Gomez Garrido J."/>
        </authorList>
    </citation>
    <scope>NUCLEOTIDE SEQUENCE [LARGE SCALE GENOMIC DNA]</scope>
</reference>
<comment type="caution">
    <text evidence="1">The sequence shown here is derived from an EMBL/GenBank/DDBJ whole genome shotgun (WGS) entry which is preliminary data.</text>
</comment>